<name>A0AAW4ZMA2_BACT4</name>
<gene>
    <name evidence="1" type="ORF">K0H07_28380</name>
</gene>
<evidence type="ECO:0000313" key="1">
    <source>
        <dbReference type="EMBL" id="MCE9241043.1"/>
    </source>
</evidence>
<dbReference type="SUPFAM" id="SSF53756">
    <property type="entry name" value="UDP-Glycosyltransferase/glycogen phosphorylase"/>
    <property type="match status" value="1"/>
</dbReference>
<evidence type="ECO:0000313" key="2">
    <source>
        <dbReference type="Proteomes" id="UP001200544"/>
    </source>
</evidence>
<accession>A0AAW4ZMA2</accession>
<organism evidence="1 2">
    <name type="scientific">Bacteroides thetaiotaomicron</name>
    <dbReference type="NCBI Taxonomy" id="818"/>
    <lineage>
        <taxon>Bacteria</taxon>
        <taxon>Pseudomonadati</taxon>
        <taxon>Bacteroidota</taxon>
        <taxon>Bacteroidia</taxon>
        <taxon>Bacteroidales</taxon>
        <taxon>Bacteroidaceae</taxon>
        <taxon>Bacteroides</taxon>
    </lineage>
</organism>
<dbReference type="Pfam" id="PF13692">
    <property type="entry name" value="Glyco_trans_1_4"/>
    <property type="match status" value="1"/>
</dbReference>
<dbReference type="CDD" id="cd03801">
    <property type="entry name" value="GT4_PimA-like"/>
    <property type="match status" value="1"/>
</dbReference>
<dbReference type="PANTHER" id="PTHR12526:SF630">
    <property type="entry name" value="GLYCOSYLTRANSFERASE"/>
    <property type="match status" value="1"/>
</dbReference>
<dbReference type="EMBL" id="JAHYQA010000040">
    <property type="protein sequence ID" value="MCE9241043.1"/>
    <property type="molecule type" value="Genomic_DNA"/>
</dbReference>
<dbReference type="Gene3D" id="3.40.50.2000">
    <property type="entry name" value="Glycogen Phosphorylase B"/>
    <property type="match status" value="2"/>
</dbReference>
<proteinExistence type="predicted"/>
<protein>
    <submittedName>
        <fullName evidence="1">Glycosyltransferase family 4 protein</fullName>
    </submittedName>
</protein>
<dbReference type="AlphaFoldDB" id="A0AAW4ZMA2"/>
<sequence length="387" mass="44392">MTSTLFVFDHKYPKDDEGTYYYSSGFDQDFFSRYFQIFDRFDIFGRSLIIDKGIATPIDYCKFPTKITTIASNKKMVAAYSRLKNEILLHDAVICRMPSLFGALAINICRMYKIPYIVEIVACTYDALVNSPSWKRRLMAMPAELIYREVLKDNPYNVYVTKKFLQEKYPSSGTHIACSNVTLNEVDKTVLDKRMDKLSRFDKRGKIIIGTTSTLNVDFKGQKYVIHALPRLLEAGYDIEYQMVGDGDGAWLMDIATSLGVQNKVKIVGRLNHDDVFKWLDNIDVYVHPSCQEGLSRAIIEAMSRACPIVACDAGGIHELIEESFIVAKKDVEGMSNTLLRVLLSDMSSMAVYNFENSKEYVKSVLYKRREEYYHEFLLNNKLCSKK</sequence>
<dbReference type="PANTHER" id="PTHR12526">
    <property type="entry name" value="GLYCOSYLTRANSFERASE"/>
    <property type="match status" value="1"/>
</dbReference>
<dbReference type="Proteomes" id="UP001200544">
    <property type="component" value="Unassembled WGS sequence"/>
</dbReference>
<reference evidence="1" key="1">
    <citation type="submission" date="2021-07" db="EMBL/GenBank/DDBJ databases">
        <title>Comparative genomics of Bacteroides fragilis group isolates reveals species-dependent resistance mechanisms and validates clinical tools for resistance prediction.</title>
        <authorList>
            <person name="Wallace M.J."/>
            <person name="Jean S."/>
            <person name="Wallace M.A."/>
            <person name="Carey-Ann B.D."/>
            <person name="Dantas G."/>
        </authorList>
    </citation>
    <scope>NUCLEOTIDE SEQUENCE</scope>
    <source>
        <strain evidence="1">BJH_160</strain>
    </source>
</reference>
<comment type="caution">
    <text evidence="1">The sequence shown here is derived from an EMBL/GenBank/DDBJ whole genome shotgun (WGS) entry which is preliminary data.</text>
</comment>
<dbReference type="RefSeq" id="WP_195741281.1">
    <property type="nucleotide sequence ID" value="NZ_JADMRY010000029.1"/>
</dbReference>